<organism evidence="4 5">
    <name type="scientific">Methylobacterium trifolii</name>
    <dbReference type="NCBI Taxonomy" id="1003092"/>
    <lineage>
        <taxon>Bacteria</taxon>
        <taxon>Pseudomonadati</taxon>
        <taxon>Pseudomonadota</taxon>
        <taxon>Alphaproteobacteria</taxon>
        <taxon>Hyphomicrobiales</taxon>
        <taxon>Methylobacteriaceae</taxon>
        <taxon>Methylobacterium</taxon>
    </lineage>
</organism>
<evidence type="ECO:0000259" key="3">
    <source>
        <dbReference type="Pfam" id="PF00437"/>
    </source>
</evidence>
<dbReference type="InterPro" id="IPR001482">
    <property type="entry name" value="T2SS/T4SS_dom"/>
</dbReference>
<comment type="similarity">
    <text evidence="1">Belongs to the GSP E family.</text>
</comment>
<dbReference type="Gene3D" id="3.40.50.300">
    <property type="entry name" value="P-loop containing nucleotide triphosphate hydrolases"/>
    <property type="match status" value="1"/>
</dbReference>
<dbReference type="SUPFAM" id="SSF52540">
    <property type="entry name" value="P-loop containing nucleoside triphosphate hydrolases"/>
    <property type="match status" value="1"/>
</dbReference>
<dbReference type="PANTHER" id="PTHR30486:SF15">
    <property type="entry name" value="TYPE II_IV SECRETION SYSTEM ATPASE"/>
    <property type="match status" value="1"/>
</dbReference>
<proteinExistence type="inferred from homology"/>
<reference evidence="4" key="2">
    <citation type="submission" date="2021-08" db="EMBL/GenBank/DDBJ databases">
        <authorList>
            <person name="Tani A."/>
            <person name="Ola A."/>
            <person name="Ogura Y."/>
            <person name="Katsura K."/>
            <person name="Hayashi T."/>
        </authorList>
    </citation>
    <scope>NUCLEOTIDE SEQUENCE</scope>
    <source>
        <strain evidence="4">DSM 23632</strain>
    </source>
</reference>
<dbReference type="EMBL" id="BPRB01000114">
    <property type="protein sequence ID" value="GJE60036.1"/>
    <property type="molecule type" value="Genomic_DNA"/>
</dbReference>
<dbReference type="CDD" id="cd01130">
    <property type="entry name" value="VirB11-like_ATPase"/>
    <property type="match status" value="1"/>
</dbReference>
<sequence>MSRGFSDRWRGGGAQPAPVAVERPMPAPLPPPEPVAAPKASLIDAKVKLHGRIIDEFNLALIEKLSPDELARQVGRFVAEYASQERLPLNQRELEVFAADVLDEMVGLGPIEPLLKDPSVTDILINAHMSVYVERAGQLEPAPVRFKDEAHLLRIINKMVAAVGRRVDESSPMVDARLPDGSRVNVAIRPVAVDGPLVSIRKFAKRPISMDRLIELGALRPAMAELLKAAVRGRISLIVSGGTGSGKTTMLNALSSYISAKERLITIEDAAELQLQQPHVARLETRPPSVEGRGEIRQRELLKNALRMRPDRIVLGECRGEEAFDMLQAMNTGHEGSMTTIHANTPRDALSRIEQMIGMAAASMSVTSIRSQIASGIQIVLQLQRMSDGKRRLTSLAEVTGMEGDVVQMQEIYKFVREGLDERQGILGSYRATGVRPRFLTELKAQGVDLPASLFDPKSAL</sequence>
<evidence type="ECO:0000313" key="5">
    <source>
        <dbReference type="Proteomes" id="UP001055057"/>
    </source>
</evidence>
<dbReference type="InterPro" id="IPR050921">
    <property type="entry name" value="T4SS_GSP_E_ATPase"/>
</dbReference>
<dbReference type="InterPro" id="IPR027417">
    <property type="entry name" value="P-loop_NTPase"/>
</dbReference>
<evidence type="ECO:0000256" key="2">
    <source>
        <dbReference type="SAM" id="MobiDB-lite"/>
    </source>
</evidence>
<protein>
    <recommendedName>
        <fullName evidence="3">Bacterial type II secretion system protein E domain-containing protein</fullName>
    </recommendedName>
</protein>
<accession>A0ABQ4TZU2</accession>
<dbReference type="PANTHER" id="PTHR30486">
    <property type="entry name" value="TWITCHING MOTILITY PROTEIN PILT"/>
    <property type="match status" value="1"/>
</dbReference>
<comment type="caution">
    <text evidence="4">The sequence shown here is derived from an EMBL/GenBank/DDBJ whole genome shotgun (WGS) entry which is preliminary data.</text>
</comment>
<reference evidence="4" key="1">
    <citation type="journal article" date="2021" name="Front. Microbiol.">
        <title>Comprehensive Comparative Genomics and Phenotyping of Methylobacterium Species.</title>
        <authorList>
            <person name="Alessa O."/>
            <person name="Ogura Y."/>
            <person name="Fujitani Y."/>
            <person name="Takami H."/>
            <person name="Hayashi T."/>
            <person name="Sahin N."/>
            <person name="Tani A."/>
        </authorList>
    </citation>
    <scope>NUCLEOTIDE SEQUENCE</scope>
    <source>
        <strain evidence="4">DSM 23632</strain>
    </source>
</reference>
<dbReference type="Gene3D" id="3.30.450.380">
    <property type="match status" value="1"/>
</dbReference>
<feature type="domain" description="Bacterial type II secretion system protein E" evidence="3">
    <location>
        <begin position="107"/>
        <end position="385"/>
    </location>
</feature>
<name>A0ABQ4TZU2_9HYPH</name>
<gene>
    <name evidence="4" type="ORF">MPOCJGCO_2145</name>
</gene>
<keyword evidence="5" id="KW-1185">Reference proteome</keyword>
<dbReference type="Proteomes" id="UP001055057">
    <property type="component" value="Unassembled WGS sequence"/>
</dbReference>
<feature type="compositionally biased region" description="Basic and acidic residues" evidence="2">
    <location>
        <begin position="1"/>
        <end position="10"/>
    </location>
</feature>
<feature type="region of interest" description="Disordered" evidence="2">
    <location>
        <begin position="1"/>
        <end position="33"/>
    </location>
</feature>
<evidence type="ECO:0000256" key="1">
    <source>
        <dbReference type="ARBA" id="ARBA00006611"/>
    </source>
</evidence>
<evidence type="ECO:0000313" key="4">
    <source>
        <dbReference type="EMBL" id="GJE60036.1"/>
    </source>
</evidence>
<dbReference type="Pfam" id="PF00437">
    <property type="entry name" value="T2SSE"/>
    <property type="match status" value="1"/>
</dbReference>